<dbReference type="OrthoDB" id="342024at2759"/>
<evidence type="ECO:0000256" key="6">
    <source>
        <dbReference type="ARBA" id="ARBA00023134"/>
    </source>
</evidence>
<dbReference type="PROSITE" id="PS00301">
    <property type="entry name" value="G_TR_1"/>
    <property type="match status" value="1"/>
</dbReference>
<comment type="caution">
    <text evidence="9">The sequence shown here is derived from an EMBL/GenBank/DDBJ whole genome shotgun (WGS) entry which is preliminary data.</text>
</comment>
<name>A0A9W7C1Q5_9STRA</name>
<dbReference type="InterPro" id="IPR000795">
    <property type="entry name" value="T_Tr_GTP-bd_dom"/>
</dbReference>
<dbReference type="InterPro" id="IPR054696">
    <property type="entry name" value="GTP-eEF1A_C"/>
</dbReference>
<evidence type="ECO:0000313" key="10">
    <source>
        <dbReference type="Proteomes" id="UP001165085"/>
    </source>
</evidence>
<dbReference type="CDD" id="cd04089">
    <property type="entry name" value="eRF3_II"/>
    <property type="match status" value="1"/>
</dbReference>
<dbReference type="CDD" id="cd01883">
    <property type="entry name" value="EF1_alpha"/>
    <property type="match status" value="1"/>
</dbReference>
<proteinExistence type="inferred from homology"/>
<dbReference type="GO" id="GO:0005525">
    <property type="term" value="F:GTP binding"/>
    <property type="evidence" value="ECO:0007669"/>
    <property type="project" value="UniProtKB-KW"/>
</dbReference>
<organism evidence="9 10">
    <name type="scientific">Triparma strigata</name>
    <dbReference type="NCBI Taxonomy" id="1606541"/>
    <lineage>
        <taxon>Eukaryota</taxon>
        <taxon>Sar</taxon>
        <taxon>Stramenopiles</taxon>
        <taxon>Ochrophyta</taxon>
        <taxon>Bolidophyceae</taxon>
        <taxon>Parmales</taxon>
        <taxon>Triparmaceae</taxon>
        <taxon>Triparma</taxon>
    </lineage>
</organism>
<evidence type="ECO:0000256" key="4">
    <source>
        <dbReference type="ARBA" id="ARBA00022490"/>
    </source>
</evidence>
<dbReference type="InterPro" id="IPR004161">
    <property type="entry name" value="EFTu-like_2"/>
</dbReference>
<dbReference type="InterPro" id="IPR050100">
    <property type="entry name" value="TRAFAC_GTPase_members"/>
</dbReference>
<keyword evidence="5" id="KW-0547">Nucleotide-binding</keyword>
<gene>
    <name evidence="9" type="ORF">TrST_g9823</name>
</gene>
<evidence type="ECO:0000313" key="9">
    <source>
        <dbReference type="EMBL" id="GMH98386.1"/>
    </source>
</evidence>
<keyword evidence="4" id="KW-0963">Cytoplasm</keyword>
<evidence type="ECO:0000256" key="2">
    <source>
        <dbReference type="ARBA" id="ARBA00004496"/>
    </source>
</evidence>
<dbReference type="FunFam" id="2.40.30.10:FF:000020">
    <property type="entry name" value="Translation elongation factor EF-1"/>
    <property type="match status" value="1"/>
</dbReference>
<dbReference type="InterPro" id="IPR009000">
    <property type="entry name" value="Transl_B-barrel_sf"/>
</dbReference>
<keyword evidence="6" id="KW-0342">GTP-binding</keyword>
<dbReference type="Proteomes" id="UP001165085">
    <property type="component" value="Unassembled WGS sequence"/>
</dbReference>
<dbReference type="InterPro" id="IPR031157">
    <property type="entry name" value="G_TR_CS"/>
</dbReference>
<accession>A0A9W7C1Q5</accession>
<dbReference type="CDD" id="cd03704">
    <property type="entry name" value="eRF3_C_III"/>
    <property type="match status" value="1"/>
</dbReference>
<dbReference type="Gene3D" id="2.40.30.10">
    <property type="entry name" value="Translation factors"/>
    <property type="match status" value="2"/>
</dbReference>
<evidence type="ECO:0000256" key="3">
    <source>
        <dbReference type="ARBA" id="ARBA00007249"/>
    </source>
</evidence>
<dbReference type="FunFam" id="3.40.50.300:FF:001202">
    <property type="entry name" value="Translation elongation factor EF-1 subunit alpha"/>
    <property type="match status" value="1"/>
</dbReference>
<feature type="compositionally biased region" description="Low complexity" evidence="7">
    <location>
        <begin position="52"/>
        <end position="66"/>
    </location>
</feature>
<evidence type="ECO:0000259" key="8">
    <source>
        <dbReference type="PROSITE" id="PS51722"/>
    </source>
</evidence>
<dbReference type="Gene3D" id="3.40.50.300">
    <property type="entry name" value="P-loop containing nucleotide triphosphate hydrolases"/>
    <property type="match status" value="1"/>
</dbReference>
<evidence type="ECO:0000256" key="7">
    <source>
        <dbReference type="SAM" id="MobiDB-lite"/>
    </source>
</evidence>
<feature type="region of interest" description="Disordered" evidence="7">
    <location>
        <begin position="137"/>
        <end position="160"/>
    </location>
</feature>
<keyword evidence="10" id="KW-1185">Reference proteome</keyword>
<dbReference type="SUPFAM" id="SSF50447">
    <property type="entry name" value="Translation proteins"/>
    <property type="match status" value="1"/>
</dbReference>
<dbReference type="GO" id="GO:0003924">
    <property type="term" value="F:GTPase activity"/>
    <property type="evidence" value="ECO:0007669"/>
    <property type="project" value="InterPro"/>
</dbReference>
<dbReference type="InterPro" id="IPR027417">
    <property type="entry name" value="P-loop_NTPase"/>
</dbReference>
<dbReference type="InterPro" id="IPR009001">
    <property type="entry name" value="Transl_elong_EF1A/Init_IF2_C"/>
</dbReference>
<dbReference type="PRINTS" id="PR00315">
    <property type="entry name" value="ELONGATNFCT"/>
</dbReference>
<dbReference type="SUPFAM" id="SSF50465">
    <property type="entry name" value="EF-Tu/eEF-1alpha/eIF2-gamma C-terminal domain"/>
    <property type="match status" value="1"/>
</dbReference>
<sequence>MSFNPSAGEWKPSASAGEWKPPSASSKPLFDARPPMPDGRPPFDAAPPTKPPFDASKPVFDARPPFDAAPPTKPAFDAAPPTKPKFDAAPPTKPAFDARPPVSVGISSKPTSISSIGSKSASINSKKATASISSIGASISSKPAPAPAPAPSAMEEDEDAIDENDPLFVAVLKIAGGDKVKAMKMVGDPDSLMQYPEVVKILEETAGDGSEEDLTAGVSSMDIDDSKPSATPVAMEEEEVAIEEVTDEGDPREHLNLVFIGHVDAGKSTLSGNILYLTDNVDKRTIERYEREAKDRNRESWFLAFIMDTNEEERAKGKTVEVGRAYFDTEVKRYTILDAPGHKNYVPNMIMGASQADVGVLVISARKGEFEAGFEKGGQSREHAMLCKTLGISHMVVVINKMDDPTVNWSKERFDECVTKLRPFLKSCGYMIKKEVKFIPISGLSGANVKDEVDPAACPWWKKSCAAKENNTDKPTLLQLFDSLVISGREASASVRIPLLDRYTDRGTIAMGKVESGTVRQGQKVIIMPTRQQFKIEGVWANEKPVACARPGENVLIKIGGASVEEIQKGYVVCSKEDPCRAVDKIIASIALVDLPDTLPVFSAGTTAIFHCQCVEEECTVSQIFETTNHKGVVTKNASFAKVGMKVVVKLDIARSIPCDTYDNAPFLGRFTLRNEGKTIAIGKIIKLPPKKV</sequence>
<feature type="compositionally biased region" description="Pro residues" evidence="7">
    <location>
        <begin position="34"/>
        <end position="51"/>
    </location>
</feature>
<dbReference type="Pfam" id="PF22594">
    <property type="entry name" value="GTP-eEF1A_C"/>
    <property type="match status" value="1"/>
</dbReference>
<dbReference type="Pfam" id="PF03144">
    <property type="entry name" value="GTP_EFTU_D2"/>
    <property type="match status" value="1"/>
</dbReference>
<feature type="compositionally biased region" description="Low complexity" evidence="7">
    <location>
        <begin position="106"/>
        <end position="125"/>
    </location>
</feature>
<dbReference type="GO" id="GO:0009507">
    <property type="term" value="C:chloroplast"/>
    <property type="evidence" value="ECO:0007669"/>
    <property type="project" value="UniProtKB-SubCell"/>
</dbReference>
<evidence type="ECO:0000256" key="5">
    <source>
        <dbReference type="ARBA" id="ARBA00022741"/>
    </source>
</evidence>
<dbReference type="AlphaFoldDB" id="A0A9W7C1Q5"/>
<feature type="domain" description="Tr-type G" evidence="8">
    <location>
        <begin position="252"/>
        <end position="489"/>
    </location>
</feature>
<dbReference type="PROSITE" id="PS51722">
    <property type="entry name" value="G_TR_2"/>
    <property type="match status" value="1"/>
</dbReference>
<feature type="region of interest" description="Disordered" evidence="7">
    <location>
        <begin position="1"/>
        <end position="125"/>
    </location>
</feature>
<protein>
    <recommendedName>
        <fullName evidence="8">Tr-type G domain-containing protein</fullName>
    </recommendedName>
</protein>
<dbReference type="SUPFAM" id="SSF52540">
    <property type="entry name" value="P-loop containing nucleoside triphosphate hydrolases"/>
    <property type="match status" value="1"/>
</dbReference>
<dbReference type="Pfam" id="PF00009">
    <property type="entry name" value="GTP_EFTU"/>
    <property type="match status" value="1"/>
</dbReference>
<dbReference type="PANTHER" id="PTHR23115">
    <property type="entry name" value="TRANSLATION FACTOR"/>
    <property type="match status" value="1"/>
</dbReference>
<evidence type="ECO:0000256" key="1">
    <source>
        <dbReference type="ARBA" id="ARBA00004229"/>
    </source>
</evidence>
<reference evidence="10" key="1">
    <citation type="journal article" date="2023" name="Commun. Biol.">
        <title>Genome analysis of Parmales, the sister group of diatoms, reveals the evolutionary specialization of diatoms from phago-mixotrophs to photoautotrophs.</title>
        <authorList>
            <person name="Ban H."/>
            <person name="Sato S."/>
            <person name="Yoshikawa S."/>
            <person name="Yamada K."/>
            <person name="Nakamura Y."/>
            <person name="Ichinomiya M."/>
            <person name="Sato N."/>
            <person name="Blanc-Mathieu R."/>
            <person name="Endo H."/>
            <person name="Kuwata A."/>
            <person name="Ogata H."/>
        </authorList>
    </citation>
    <scope>NUCLEOTIDE SEQUENCE [LARGE SCALE GENOMIC DNA]</scope>
    <source>
        <strain evidence="10">NIES 3701</strain>
    </source>
</reference>
<comment type="similarity">
    <text evidence="3">Belongs to the TRAFAC class translation factor GTPase superfamily. Classic translation factor GTPase family. EF-Tu/EF-1A subfamily.</text>
</comment>
<dbReference type="EMBL" id="BRXY01000515">
    <property type="protein sequence ID" value="GMH98386.1"/>
    <property type="molecule type" value="Genomic_DNA"/>
</dbReference>
<comment type="subcellular location">
    <subcellularLocation>
        <location evidence="2">Cytoplasm</location>
    </subcellularLocation>
    <subcellularLocation>
        <location evidence="1">Plastid</location>
        <location evidence="1">Chloroplast</location>
    </subcellularLocation>
</comment>